<dbReference type="PANTHER" id="PTHR46609">
    <property type="entry name" value="EXONUCLEASE, PHAGE-TYPE/RECB, C-TERMINAL DOMAIN-CONTAINING PROTEIN"/>
    <property type="match status" value="1"/>
</dbReference>
<evidence type="ECO:0000313" key="5">
    <source>
        <dbReference type="Proteomes" id="UP001186944"/>
    </source>
</evidence>
<dbReference type="InterPro" id="IPR019080">
    <property type="entry name" value="YqaJ_viral_recombinase"/>
</dbReference>
<gene>
    <name evidence="4" type="ORF">FSP39_011406</name>
</gene>
<dbReference type="Gene3D" id="3.90.320.10">
    <property type="match status" value="1"/>
</dbReference>
<sequence>MGSKRKSSTVFGRGSGIHRKKRIQKFAKTLKKNEKYKVTLSDTCTKIHLKRMKPRTPVLKTKKKLLGFRAKKPQYISFLEESGCNLKLKIKRVINSAIGGYRLINLENLQHHVTDITMHACVCPQAIKLASVGKPPIKLDTEIRSLGLASVMAAKCHGCGMEFHFSTSPQLPGTKRYDINVRAVWGSMSTGNGPSHLNELLGTLNSPGLSQPSFSAIESDIGKWWLSILERDMLAAGAEERELAISRGDFHHEVPAITVITDGGWSKRTHKHSYNAMGGVAIIIGYETKKLLHIGVRNKYCYVCSTCPSDQKVKHDCYKNWTRDSQSMEREIILEGFLQCESKHGVRYMRIVADGDSSVFARIKEEVPIWGKYVIKKECANHACKCFRSNLEKLVADNPLYKGKHHLSKSTRVRLVSAVRCAIRVRSKELESKQKDRSTAIKDLSHDIRNSVYHVFGKHDNCSDFCRASEKSKSDNFKYNVDNDDSSIVDVLDEQVNQWTEGCSLESQEDARCGTAINYSDVEHHIIKDVSFILNRISEKADRLIGNNTTNLAEAWMHIRSKFDGGKVLNLCNKGSWHARCYGGALRMNLGPQWAPHTWKIATATEPGYHFEQLYARREVLVTNTRKHQAKPSTQSKRWKKKVTTLKTSNTRKARRAYGPEAVDVTSDVSVSELQSLKSSFLEKNINLTDSQITSIQSATLKQSQSGLWHSERKKRITASNFGPVVRRNPSLPVKKLVRNLLYSNFQGNRHTRNGLLQEQTTVEEYVMRKAEQRENVTVKTTGLVISKTDKFLAGSPDGIVQNSSGEEGLIEIKNLLHSKPINLWQAAKNKNFCLEIQNDSLQLKKNHNYYYQCHGLMNICDCDWIDFIVRTLNPYQMFVQRIHRDKQLWENIMLPKLKAFYHSSLLPELACPRDGKSPGIREPGIWVSSVTMTKMHSLSHLDVAINLVSI</sequence>
<keyword evidence="5" id="KW-1185">Reference proteome</keyword>
<evidence type="ECO:0008006" key="6">
    <source>
        <dbReference type="Google" id="ProtNLM"/>
    </source>
</evidence>
<dbReference type="PANTHER" id="PTHR46609:SF8">
    <property type="entry name" value="YQAJ VIRAL RECOMBINASE DOMAIN-CONTAINING PROTEIN"/>
    <property type="match status" value="1"/>
</dbReference>
<dbReference type="EMBL" id="VSWD01000006">
    <property type="protein sequence ID" value="KAK3099893.1"/>
    <property type="molecule type" value="Genomic_DNA"/>
</dbReference>
<reference evidence="4" key="1">
    <citation type="submission" date="2019-08" db="EMBL/GenBank/DDBJ databases">
        <title>The improved chromosome-level genome for the pearl oyster Pinctada fucata martensii using PacBio sequencing and Hi-C.</title>
        <authorList>
            <person name="Zheng Z."/>
        </authorList>
    </citation>
    <scope>NUCLEOTIDE SEQUENCE</scope>
    <source>
        <strain evidence="4">ZZ-2019</strain>
        <tissue evidence="4">Adductor muscle</tissue>
    </source>
</reference>
<dbReference type="Pfam" id="PF09588">
    <property type="entry name" value="YqaJ"/>
    <property type="match status" value="1"/>
</dbReference>
<dbReference type="InterPro" id="IPR011604">
    <property type="entry name" value="PDDEXK-like_dom_sf"/>
</dbReference>
<dbReference type="CDD" id="cd22343">
    <property type="entry name" value="PDDEXK_lambda_exonuclease-like"/>
    <property type="match status" value="1"/>
</dbReference>
<proteinExistence type="predicted"/>
<dbReference type="GO" id="GO:0006281">
    <property type="term" value="P:DNA repair"/>
    <property type="evidence" value="ECO:0007669"/>
    <property type="project" value="UniProtKB-ARBA"/>
</dbReference>
<protein>
    <recommendedName>
        <fullName evidence="6">YqaJ viral recombinase domain-containing protein</fullName>
    </recommendedName>
</protein>
<dbReference type="AlphaFoldDB" id="A0AA88Y7G1"/>
<dbReference type="Proteomes" id="UP001186944">
    <property type="component" value="Unassembled WGS sequence"/>
</dbReference>
<dbReference type="SUPFAM" id="SSF52980">
    <property type="entry name" value="Restriction endonuclease-like"/>
    <property type="match status" value="1"/>
</dbReference>
<organism evidence="4 5">
    <name type="scientific">Pinctada imbricata</name>
    <name type="common">Atlantic pearl-oyster</name>
    <name type="synonym">Pinctada martensii</name>
    <dbReference type="NCBI Taxonomy" id="66713"/>
    <lineage>
        <taxon>Eukaryota</taxon>
        <taxon>Metazoa</taxon>
        <taxon>Spiralia</taxon>
        <taxon>Lophotrochozoa</taxon>
        <taxon>Mollusca</taxon>
        <taxon>Bivalvia</taxon>
        <taxon>Autobranchia</taxon>
        <taxon>Pteriomorphia</taxon>
        <taxon>Pterioida</taxon>
        <taxon>Pterioidea</taxon>
        <taxon>Pteriidae</taxon>
        <taxon>Pinctada</taxon>
    </lineage>
</organism>
<feature type="region of interest" description="Disordered" evidence="1">
    <location>
        <begin position="625"/>
        <end position="645"/>
    </location>
</feature>
<name>A0AA88Y7G1_PINIB</name>
<evidence type="ECO:0000259" key="2">
    <source>
        <dbReference type="Pfam" id="PF09588"/>
    </source>
</evidence>
<feature type="domain" description="Mutator-like transposase" evidence="3">
    <location>
        <begin position="100"/>
        <end position="463"/>
    </location>
</feature>
<dbReference type="InterPro" id="IPR049012">
    <property type="entry name" value="Mutator_transp_dom"/>
</dbReference>
<dbReference type="InterPro" id="IPR011335">
    <property type="entry name" value="Restrct_endonuc-II-like"/>
</dbReference>
<dbReference type="Pfam" id="PF20700">
    <property type="entry name" value="Mutator"/>
    <property type="match status" value="1"/>
</dbReference>
<evidence type="ECO:0000256" key="1">
    <source>
        <dbReference type="SAM" id="MobiDB-lite"/>
    </source>
</evidence>
<feature type="domain" description="YqaJ viral recombinase" evidence="2">
    <location>
        <begin position="709"/>
        <end position="863"/>
    </location>
</feature>
<accession>A0AA88Y7G1</accession>
<evidence type="ECO:0000259" key="3">
    <source>
        <dbReference type="Pfam" id="PF20700"/>
    </source>
</evidence>
<evidence type="ECO:0000313" key="4">
    <source>
        <dbReference type="EMBL" id="KAK3099893.1"/>
    </source>
</evidence>
<comment type="caution">
    <text evidence="4">The sequence shown here is derived from an EMBL/GenBank/DDBJ whole genome shotgun (WGS) entry which is preliminary data.</text>
</comment>
<dbReference type="InterPro" id="IPR051703">
    <property type="entry name" value="NF-kappa-B_Signaling_Reg"/>
</dbReference>